<protein>
    <recommendedName>
        <fullName evidence="9">Permease IIC component</fullName>
    </recommendedName>
</protein>
<keyword evidence="2 9" id="KW-0813">Transport</keyword>
<comment type="caution">
    <text evidence="12">The sequence shown here is derived from an EMBL/GenBank/DDBJ whole genome shotgun (WGS) entry which is preliminary data.</text>
</comment>
<dbReference type="PIRSF" id="PIRSF006351">
    <property type="entry name" value="PTS_EIIC-Cellobiose"/>
    <property type="match status" value="1"/>
</dbReference>
<dbReference type="AlphaFoldDB" id="A0A0R2ES36"/>
<keyword evidence="6 10" id="KW-0812">Transmembrane</keyword>
<dbReference type="InterPro" id="IPR004796">
    <property type="entry name" value="PTS_IIC_cello"/>
</dbReference>
<dbReference type="PANTHER" id="PTHR33989:SF8">
    <property type="entry name" value="PERMEASE IIC COMPONENT"/>
    <property type="match status" value="1"/>
</dbReference>
<proteinExistence type="predicted"/>
<dbReference type="GO" id="GO:0008982">
    <property type="term" value="F:protein-N(PI)-phosphohistidine-sugar phosphotransferase activity"/>
    <property type="evidence" value="ECO:0007669"/>
    <property type="project" value="UniProtKB-UniRule"/>
</dbReference>
<dbReference type="InterPro" id="IPR051088">
    <property type="entry name" value="PTS_Sugar-EIIC/EIIB"/>
</dbReference>
<evidence type="ECO:0000256" key="2">
    <source>
        <dbReference type="ARBA" id="ARBA00022448"/>
    </source>
</evidence>
<evidence type="ECO:0000256" key="7">
    <source>
        <dbReference type="ARBA" id="ARBA00022989"/>
    </source>
</evidence>
<keyword evidence="4 9" id="KW-0762">Sugar transport</keyword>
<accession>A0A0R2ES36</accession>
<reference evidence="12 13" key="1">
    <citation type="journal article" date="2015" name="Genome Announc.">
        <title>Expanding the biotechnology potential of lactobacilli through comparative genomics of 213 strains and associated genera.</title>
        <authorList>
            <person name="Sun Z."/>
            <person name="Harris H.M."/>
            <person name="McCann A."/>
            <person name="Guo C."/>
            <person name="Argimon S."/>
            <person name="Zhang W."/>
            <person name="Yang X."/>
            <person name="Jeffery I.B."/>
            <person name="Cooney J.C."/>
            <person name="Kagawa T.F."/>
            <person name="Liu W."/>
            <person name="Song Y."/>
            <person name="Salvetti E."/>
            <person name="Wrobel A."/>
            <person name="Rasinkangas P."/>
            <person name="Parkhill J."/>
            <person name="Rea M.C."/>
            <person name="O'Sullivan O."/>
            <person name="Ritari J."/>
            <person name="Douillard F.P."/>
            <person name="Paul Ross R."/>
            <person name="Yang R."/>
            <person name="Briner A.E."/>
            <person name="Felis G.E."/>
            <person name="de Vos W.M."/>
            <person name="Barrangou R."/>
            <person name="Klaenhammer T.R."/>
            <person name="Caufield P.W."/>
            <person name="Cui Y."/>
            <person name="Zhang H."/>
            <person name="O'Toole P.W."/>
        </authorList>
    </citation>
    <scope>NUCLEOTIDE SEQUENCE [LARGE SCALE GENOMIC DNA]</scope>
    <source>
        <strain evidence="12 13">DSM 22697</strain>
    </source>
</reference>
<feature type="transmembrane region" description="Helical" evidence="10">
    <location>
        <begin position="120"/>
        <end position="142"/>
    </location>
</feature>
<evidence type="ECO:0000256" key="3">
    <source>
        <dbReference type="ARBA" id="ARBA00022475"/>
    </source>
</evidence>
<feature type="domain" description="PTS EIIC type-3" evidence="11">
    <location>
        <begin position="20"/>
        <end position="438"/>
    </location>
</feature>
<dbReference type="InterPro" id="IPR004501">
    <property type="entry name" value="PTS_EIIC_3"/>
</dbReference>
<keyword evidence="5" id="KW-0598">Phosphotransferase system</keyword>
<dbReference type="NCBIfam" id="TIGR00410">
    <property type="entry name" value="lacE"/>
    <property type="match status" value="1"/>
</dbReference>
<evidence type="ECO:0000259" key="11">
    <source>
        <dbReference type="PROSITE" id="PS51105"/>
    </source>
</evidence>
<keyword evidence="3 9" id="KW-1003">Cell membrane</keyword>
<dbReference type="InterPro" id="IPR003352">
    <property type="entry name" value="PTS_EIIC"/>
</dbReference>
<evidence type="ECO:0000313" key="12">
    <source>
        <dbReference type="EMBL" id="KRN19113.1"/>
    </source>
</evidence>
<dbReference type="EMBL" id="AYZJ01000077">
    <property type="protein sequence ID" value="KRN19113.1"/>
    <property type="molecule type" value="Genomic_DNA"/>
</dbReference>
<feature type="transmembrane region" description="Helical" evidence="10">
    <location>
        <begin position="271"/>
        <end position="290"/>
    </location>
</feature>
<dbReference type="GO" id="GO:1901264">
    <property type="term" value="P:carbohydrate derivative transport"/>
    <property type="evidence" value="ECO:0007669"/>
    <property type="project" value="TreeGrafter"/>
</dbReference>
<evidence type="ECO:0000256" key="10">
    <source>
        <dbReference type="SAM" id="Phobius"/>
    </source>
</evidence>
<name>A0A0R2ES36_9LACO</name>
<dbReference type="STRING" id="1423730.FC75_GL000212"/>
<dbReference type="PANTHER" id="PTHR33989">
    <property type="match status" value="1"/>
</dbReference>
<keyword evidence="13" id="KW-1185">Reference proteome</keyword>
<feature type="transmembrane region" description="Helical" evidence="10">
    <location>
        <begin position="87"/>
        <end position="108"/>
    </location>
</feature>
<feature type="transmembrane region" description="Helical" evidence="10">
    <location>
        <begin position="162"/>
        <end position="180"/>
    </location>
</feature>
<dbReference type="PROSITE" id="PS51105">
    <property type="entry name" value="PTS_EIIC_TYPE_3"/>
    <property type="match status" value="1"/>
</dbReference>
<feature type="transmembrane region" description="Helical" evidence="10">
    <location>
        <begin position="241"/>
        <end position="264"/>
    </location>
</feature>
<feature type="transmembrane region" description="Helical" evidence="10">
    <location>
        <begin position="201"/>
        <end position="221"/>
    </location>
</feature>
<evidence type="ECO:0000313" key="13">
    <source>
        <dbReference type="Proteomes" id="UP000050865"/>
    </source>
</evidence>
<keyword evidence="8 9" id="KW-0472">Membrane</keyword>
<sequence>MRFYWRLKEGKIMAFKFDKISEPLIKVAGVVSQVKILMAIKNAFIRVIPFTLVASFANIIVSVIGSVEKYLNIKNAILDEITKGFGYVNSATIGIIALLVVVFVAYEYSLALKTEEKNKALNPIISTAAGVASYFVIVPTAVDFATKSKTPGFSLDFFNYNGMFTGVIISMIGVGLFAMFSRGKFNIKMPSSVPQNIFESFFSLIPLMETTIIFAAVRLIIEAMNFASLNDMVTQLLVKPLIVVTNGLPAIIIVILIEQFLWFLGMHGFNIVWGVIASLWLSQHFANIAIFAKTQDPSTVKIIPYMFTNMYAMIGGSGSTFGLIIAALFICHKGTKEREVAKLGLIPGIFFINEPITFGLPIVLNPFLFIPWMLVPVINAVIAYFATSLGWVFPLVEMNPGSSVPIVFNYWVMADFHVSPAILCVLLIILDAVLYAPFMKMHMNNEERMAREQKTAEDAGVAAAD</sequence>
<feature type="transmembrane region" description="Helical" evidence="10">
    <location>
        <begin position="408"/>
        <end position="436"/>
    </location>
</feature>
<evidence type="ECO:0000256" key="6">
    <source>
        <dbReference type="ARBA" id="ARBA00022692"/>
    </source>
</evidence>
<evidence type="ECO:0000256" key="9">
    <source>
        <dbReference type="PIRNR" id="PIRNR006351"/>
    </source>
</evidence>
<dbReference type="PATRIC" id="fig|1423730.4.peg.224"/>
<feature type="transmembrane region" description="Helical" evidence="10">
    <location>
        <begin position="370"/>
        <end position="396"/>
    </location>
</feature>
<keyword evidence="7 10" id="KW-1133">Transmembrane helix</keyword>
<gene>
    <name evidence="12" type="ORF">FC75_GL000212</name>
</gene>
<dbReference type="Pfam" id="PF02378">
    <property type="entry name" value="PTS_EIIC"/>
    <property type="match status" value="1"/>
</dbReference>
<dbReference type="Proteomes" id="UP000050865">
    <property type="component" value="Unassembled WGS sequence"/>
</dbReference>
<evidence type="ECO:0000256" key="4">
    <source>
        <dbReference type="ARBA" id="ARBA00022597"/>
    </source>
</evidence>
<comment type="function">
    <text evidence="9">The phosphoenolpyruvate-dependent sugar phosphotransferase system (PTS), a major carbohydrate active -transport system, catalyzes the phosphorylation of incoming sugar substrates concomitant with their translocation across the cell membrane.</text>
</comment>
<evidence type="ECO:0000256" key="1">
    <source>
        <dbReference type="ARBA" id="ARBA00004651"/>
    </source>
</evidence>
<organism evidence="12 13">
    <name type="scientific">Lacticaseibacillus camelliae DSM 22697 = JCM 13995</name>
    <dbReference type="NCBI Taxonomy" id="1423730"/>
    <lineage>
        <taxon>Bacteria</taxon>
        <taxon>Bacillati</taxon>
        <taxon>Bacillota</taxon>
        <taxon>Bacilli</taxon>
        <taxon>Lactobacillales</taxon>
        <taxon>Lactobacillaceae</taxon>
        <taxon>Lacticaseibacillus</taxon>
    </lineage>
</organism>
<feature type="transmembrane region" description="Helical" evidence="10">
    <location>
        <begin position="310"/>
        <end position="331"/>
    </location>
</feature>
<comment type="subcellular location">
    <subcellularLocation>
        <location evidence="1">Cell membrane</location>
        <topology evidence="1">Multi-pass membrane protein</topology>
    </subcellularLocation>
</comment>
<dbReference type="GO" id="GO:0009401">
    <property type="term" value="P:phosphoenolpyruvate-dependent sugar phosphotransferase system"/>
    <property type="evidence" value="ECO:0007669"/>
    <property type="project" value="UniProtKB-KW"/>
</dbReference>
<feature type="transmembrane region" description="Helical" evidence="10">
    <location>
        <begin position="343"/>
        <end position="364"/>
    </location>
</feature>
<evidence type="ECO:0000256" key="8">
    <source>
        <dbReference type="ARBA" id="ARBA00023136"/>
    </source>
</evidence>
<dbReference type="GO" id="GO:0005886">
    <property type="term" value="C:plasma membrane"/>
    <property type="evidence" value="ECO:0007669"/>
    <property type="project" value="UniProtKB-SubCell"/>
</dbReference>
<evidence type="ECO:0000256" key="5">
    <source>
        <dbReference type="ARBA" id="ARBA00022683"/>
    </source>
</evidence>
<feature type="transmembrane region" description="Helical" evidence="10">
    <location>
        <begin position="43"/>
        <end position="67"/>
    </location>
</feature>